<evidence type="ECO:0000259" key="4">
    <source>
        <dbReference type="Pfam" id="PF04500"/>
    </source>
</evidence>
<protein>
    <recommendedName>
        <fullName evidence="4">FLYWCH-type domain-containing protein</fullName>
    </recommendedName>
</protein>
<dbReference type="GO" id="GO:0008270">
    <property type="term" value="F:zinc ion binding"/>
    <property type="evidence" value="ECO:0007669"/>
    <property type="project" value="UniProtKB-KW"/>
</dbReference>
<evidence type="ECO:0000256" key="2">
    <source>
        <dbReference type="ARBA" id="ARBA00022771"/>
    </source>
</evidence>
<feature type="domain" description="FLYWCH-type" evidence="4">
    <location>
        <begin position="2"/>
        <end position="48"/>
    </location>
</feature>
<dbReference type="EMBL" id="AGBW02008587">
    <property type="protein sequence ID" value="OWR52991.1"/>
    <property type="molecule type" value="Genomic_DNA"/>
</dbReference>
<dbReference type="Gene3D" id="2.20.25.240">
    <property type="match status" value="2"/>
</dbReference>
<dbReference type="Proteomes" id="UP000007151">
    <property type="component" value="Unassembled WGS sequence"/>
</dbReference>
<evidence type="ECO:0000313" key="5">
    <source>
        <dbReference type="EMBL" id="OWR52991.1"/>
    </source>
</evidence>
<dbReference type="eggNOG" id="ENOG502T7VA">
    <property type="taxonomic scope" value="Eukaryota"/>
</dbReference>
<comment type="caution">
    <text evidence="5">The sequence shown here is derived from an EMBL/GenBank/DDBJ whole genome shotgun (WGS) entry which is preliminary data.</text>
</comment>
<dbReference type="Pfam" id="PF04500">
    <property type="entry name" value="FLYWCH"/>
    <property type="match status" value="2"/>
</dbReference>
<dbReference type="KEGG" id="dpl:KGM_208245"/>
<sequence>MFVLSRNGNPVLQIGKNRYRKWTGRKEQRALWLCNKNNSGCTAKVLTVEGIVVQQPVFVLSRNGKPVIQLGRYRFNRWSGSRGAKARWICTKDHKGCRAKILTVDEVIVRFNNDHNH</sequence>
<proteinExistence type="predicted"/>
<evidence type="ECO:0000313" key="6">
    <source>
        <dbReference type="Proteomes" id="UP000007151"/>
    </source>
</evidence>
<dbReference type="InParanoid" id="A0A212FGW5"/>
<keyword evidence="2" id="KW-0863">Zinc-finger</keyword>
<gene>
    <name evidence="5" type="ORF">KGM_208245</name>
</gene>
<keyword evidence="6" id="KW-1185">Reference proteome</keyword>
<keyword evidence="1" id="KW-0479">Metal-binding</keyword>
<name>A0A212FGW5_DANPL</name>
<evidence type="ECO:0000256" key="1">
    <source>
        <dbReference type="ARBA" id="ARBA00022723"/>
    </source>
</evidence>
<reference evidence="5 6" key="1">
    <citation type="journal article" date="2011" name="Cell">
        <title>The monarch butterfly genome yields insights into long-distance migration.</title>
        <authorList>
            <person name="Zhan S."/>
            <person name="Merlin C."/>
            <person name="Boore J.L."/>
            <person name="Reppert S.M."/>
        </authorList>
    </citation>
    <scope>NUCLEOTIDE SEQUENCE [LARGE SCALE GENOMIC DNA]</scope>
    <source>
        <strain evidence="5">F-2</strain>
    </source>
</reference>
<dbReference type="InterPro" id="IPR007588">
    <property type="entry name" value="Znf_FLYWCH"/>
</dbReference>
<keyword evidence="3" id="KW-0862">Zinc</keyword>
<dbReference type="AlphaFoldDB" id="A0A212FGW5"/>
<organism evidence="5 6">
    <name type="scientific">Danaus plexippus plexippus</name>
    <dbReference type="NCBI Taxonomy" id="278856"/>
    <lineage>
        <taxon>Eukaryota</taxon>
        <taxon>Metazoa</taxon>
        <taxon>Ecdysozoa</taxon>
        <taxon>Arthropoda</taxon>
        <taxon>Hexapoda</taxon>
        <taxon>Insecta</taxon>
        <taxon>Pterygota</taxon>
        <taxon>Neoptera</taxon>
        <taxon>Endopterygota</taxon>
        <taxon>Lepidoptera</taxon>
        <taxon>Glossata</taxon>
        <taxon>Ditrysia</taxon>
        <taxon>Papilionoidea</taxon>
        <taxon>Nymphalidae</taxon>
        <taxon>Danainae</taxon>
        <taxon>Danaini</taxon>
        <taxon>Danaina</taxon>
        <taxon>Danaus</taxon>
        <taxon>Danaus</taxon>
    </lineage>
</organism>
<feature type="domain" description="FLYWCH-type" evidence="4">
    <location>
        <begin position="58"/>
        <end position="117"/>
    </location>
</feature>
<evidence type="ECO:0000256" key="3">
    <source>
        <dbReference type="ARBA" id="ARBA00022833"/>
    </source>
</evidence>
<accession>A0A212FGW5</accession>